<reference evidence="9 10" key="1">
    <citation type="submission" date="2019-09" db="EMBL/GenBank/DDBJ databases">
        <title>Whole genome shotgun sequencing (WGS) of Ellagibacter isourolithinifaciens DSM 104140(T) and Adlercreutzia muris DSM 29508(T).</title>
        <authorList>
            <person name="Stoll D.A."/>
            <person name="Danylec N."/>
            <person name="Huch M."/>
        </authorList>
    </citation>
    <scope>NUCLEOTIDE SEQUENCE [LARGE SCALE GENOMIC DNA]</scope>
    <source>
        <strain evidence="9 10">DSM 104140</strain>
    </source>
</reference>
<dbReference type="InterPro" id="IPR041930">
    <property type="entry name" value="Acetylene_hydratase"/>
</dbReference>
<dbReference type="OrthoDB" id="7376058at2"/>
<dbReference type="InterPro" id="IPR006963">
    <property type="entry name" value="Mopterin_OxRdtase_4Fe-4S_dom"/>
</dbReference>
<comment type="cofactor">
    <cofactor evidence="1">
        <name>Mo-bis(molybdopterin guanine dinucleotide)</name>
        <dbReference type="ChEBI" id="CHEBI:60539"/>
    </cofactor>
</comment>
<dbReference type="Pfam" id="PF01568">
    <property type="entry name" value="Molydop_binding"/>
    <property type="match status" value="1"/>
</dbReference>
<dbReference type="SUPFAM" id="SSF50692">
    <property type="entry name" value="ADC-like"/>
    <property type="match status" value="1"/>
</dbReference>
<evidence type="ECO:0000313" key="9">
    <source>
        <dbReference type="EMBL" id="KAB1640391.1"/>
    </source>
</evidence>
<dbReference type="Proteomes" id="UP000468668">
    <property type="component" value="Unassembled WGS sequence"/>
</dbReference>
<dbReference type="GO" id="GO:0016491">
    <property type="term" value="F:oxidoreductase activity"/>
    <property type="evidence" value="ECO:0007669"/>
    <property type="project" value="UniProtKB-KW"/>
</dbReference>
<evidence type="ECO:0000313" key="10">
    <source>
        <dbReference type="Proteomes" id="UP000468668"/>
    </source>
</evidence>
<dbReference type="InterPro" id="IPR037949">
    <property type="entry name" value="MopB_CT_Acetylene-hydratase"/>
</dbReference>
<protein>
    <submittedName>
        <fullName evidence="9">Molybdopterin-dependent oxidoreductase</fullName>
    </submittedName>
</protein>
<dbReference type="PROSITE" id="PS51669">
    <property type="entry name" value="4FE4S_MOW_BIS_MGD"/>
    <property type="match status" value="1"/>
</dbReference>
<dbReference type="Gene3D" id="3.40.228.10">
    <property type="entry name" value="Dimethylsulfoxide Reductase, domain 2"/>
    <property type="match status" value="1"/>
</dbReference>
<keyword evidence="3" id="KW-0500">Molybdenum</keyword>
<sequence>MAEENAWRKIEGDEEVVRTCAWSPPGCHPVGCGVKLHIKDGKLVKVEGDETHPITQGRLCVRCLTLPEYIYHPDRILTPLYRDPKDRGKDKWNPITWDEALDIIEEKVNYVKENWGPESQVVLQGTGRESTLYASAMAYACLGTPNQSSPLSGQACYGPRCTVADFLLGAGYPELDYAAFFPDRYDDPRYEVPKYIILWGKDPLFSNPDGFFGHAIIDLMKRGTKLITIDPRVTWLGVKAEYHLQLRPGTDAAVGLGLLHVVIGEDLYDHEFVEKWCFGFEDLAERVKDWTPERVAEVAWVDPDALVGAARAFATNAPSSIMWGLALDTATNGVQASQTLLDLAAICGYMDVPGGITLAVPASFMGKWRFEIINKLPAELKAKKILNPKYLAWNATATQAHDDAVLDALETDKPYPVKLVWIFSSNPLACCGVQPKRWLEALKRTEFNVVQDVFMTPTAMGACDLFLPLATYAEHDGVVLPHFGRNTHFLGAMNKAIEVGDCKSDIEICIAVGKRLNPAEWPWDTAAEFFTAQIKPNIGLTFEELQDEGIHMQSFEYRKYETGGLRPDGEPGFNTTTGLIELKSTLYPDWNEDALPYFEEPFYSPYSDKISDEEKAEYPLVLTTGGRVTASFHSEHRQIPSLRAITPDAIVEIHPETAAKYGIEEGDWVCMENSLGRAIEKAHLTTKLDPRVVHAHHGWWYPEQEAEEPNLYGVFKSAVNELIPHDNCSVLGWGAPYKNVICKIYKVNSLDD</sequence>
<dbReference type="GO" id="GO:0051536">
    <property type="term" value="F:iron-sulfur cluster binding"/>
    <property type="evidence" value="ECO:0007669"/>
    <property type="project" value="UniProtKB-KW"/>
</dbReference>
<dbReference type="PANTHER" id="PTHR43742:SF6">
    <property type="entry name" value="OXIDOREDUCTASE YYAE-RELATED"/>
    <property type="match status" value="1"/>
</dbReference>
<dbReference type="Gene3D" id="3.40.50.740">
    <property type="match status" value="1"/>
</dbReference>
<dbReference type="Pfam" id="PF00384">
    <property type="entry name" value="Molybdopterin"/>
    <property type="match status" value="1"/>
</dbReference>
<dbReference type="CDD" id="cd02781">
    <property type="entry name" value="MopB_CT_Acetylene-hydratase"/>
    <property type="match status" value="1"/>
</dbReference>
<keyword evidence="10" id="KW-1185">Reference proteome</keyword>
<evidence type="ECO:0000256" key="4">
    <source>
        <dbReference type="ARBA" id="ARBA00022723"/>
    </source>
</evidence>
<dbReference type="RefSeq" id="WP_158049690.1">
    <property type="nucleotide sequence ID" value="NZ_WAJR01000013.1"/>
</dbReference>
<evidence type="ECO:0000256" key="5">
    <source>
        <dbReference type="ARBA" id="ARBA00023002"/>
    </source>
</evidence>
<dbReference type="AlphaFoldDB" id="A0A6N6NLF9"/>
<dbReference type="InterPro" id="IPR050612">
    <property type="entry name" value="Prok_Mopterin_Oxidored"/>
</dbReference>
<comment type="similarity">
    <text evidence="2">Belongs to the prokaryotic molybdopterin-containing oxidoreductase family.</text>
</comment>
<dbReference type="InterPro" id="IPR006657">
    <property type="entry name" value="MoPterin_dinucl-bd_dom"/>
</dbReference>
<dbReference type="Gene3D" id="2.40.40.20">
    <property type="match status" value="1"/>
</dbReference>
<dbReference type="Pfam" id="PF04879">
    <property type="entry name" value="Molybdop_Fe4S4"/>
    <property type="match status" value="1"/>
</dbReference>
<dbReference type="PROSITE" id="PS00932">
    <property type="entry name" value="MOLYBDOPTERIN_PROK_3"/>
    <property type="match status" value="1"/>
</dbReference>
<gene>
    <name evidence="9" type="ORF">F8C90_06485</name>
</gene>
<name>A0A6N6NLF9_9ACTN</name>
<dbReference type="PANTHER" id="PTHR43742">
    <property type="entry name" value="TRIMETHYLAMINE-N-OXIDE REDUCTASE"/>
    <property type="match status" value="1"/>
</dbReference>
<dbReference type="Gene3D" id="2.20.25.90">
    <property type="entry name" value="ADC-like domains"/>
    <property type="match status" value="1"/>
</dbReference>
<keyword evidence="5" id="KW-0560">Oxidoreductase</keyword>
<dbReference type="GO" id="GO:0018818">
    <property type="term" value="F:acetylene hydratase activity"/>
    <property type="evidence" value="ECO:0007669"/>
    <property type="project" value="InterPro"/>
</dbReference>
<evidence type="ECO:0000256" key="6">
    <source>
        <dbReference type="ARBA" id="ARBA00023004"/>
    </source>
</evidence>
<dbReference type="SMART" id="SM00926">
    <property type="entry name" value="Molybdop_Fe4S4"/>
    <property type="match status" value="1"/>
</dbReference>
<dbReference type="EMBL" id="WAJR01000013">
    <property type="protein sequence ID" value="KAB1640391.1"/>
    <property type="molecule type" value="Genomic_DNA"/>
</dbReference>
<dbReference type="GeneID" id="98658050"/>
<keyword evidence="6" id="KW-0408">Iron</keyword>
<dbReference type="InterPro" id="IPR009010">
    <property type="entry name" value="Asp_de-COase-like_dom_sf"/>
</dbReference>
<accession>A0A6N6NLF9</accession>
<evidence type="ECO:0000256" key="2">
    <source>
        <dbReference type="ARBA" id="ARBA00010312"/>
    </source>
</evidence>
<dbReference type="CDD" id="cd02759">
    <property type="entry name" value="MopB_Acetylene-hydratase"/>
    <property type="match status" value="1"/>
</dbReference>
<dbReference type="InterPro" id="IPR006655">
    <property type="entry name" value="Mopterin_OxRdtase_prok_CS"/>
</dbReference>
<keyword evidence="4" id="KW-0479">Metal-binding</keyword>
<dbReference type="InterPro" id="IPR006656">
    <property type="entry name" value="Mopterin_OxRdtase"/>
</dbReference>
<organism evidence="9 10">
    <name type="scientific">Ellagibacter isourolithinifaciens</name>
    <dbReference type="NCBI Taxonomy" id="2137581"/>
    <lineage>
        <taxon>Bacteria</taxon>
        <taxon>Bacillati</taxon>
        <taxon>Actinomycetota</taxon>
        <taxon>Coriobacteriia</taxon>
        <taxon>Eggerthellales</taxon>
        <taxon>Eggerthellaceae</taxon>
        <taxon>Ellagibacter</taxon>
    </lineage>
</organism>
<keyword evidence="7" id="KW-0411">Iron-sulfur</keyword>
<dbReference type="GO" id="GO:0043546">
    <property type="term" value="F:molybdopterin cofactor binding"/>
    <property type="evidence" value="ECO:0007669"/>
    <property type="project" value="InterPro"/>
</dbReference>
<feature type="domain" description="4Fe-4S Mo/W bis-MGD-type" evidence="8">
    <location>
        <begin position="13"/>
        <end position="74"/>
    </location>
</feature>
<evidence type="ECO:0000256" key="3">
    <source>
        <dbReference type="ARBA" id="ARBA00022505"/>
    </source>
</evidence>
<comment type="caution">
    <text evidence="9">The sequence shown here is derived from an EMBL/GenBank/DDBJ whole genome shotgun (WGS) entry which is preliminary data.</text>
</comment>
<evidence type="ECO:0000259" key="8">
    <source>
        <dbReference type="PROSITE" id="PS51669"/>
    </source>
</evidence>
<evidence type="ECO:0000256" key="7">
    <source>
        <dbReference type="ARBA" id="ARBA00023014"/>
    </source>
</evidence>
<dbReference type="SUPFAM" id="SSF53706">
    <property type="entry name" value="Formate dehydrogenase/DMSO reductase, domains 1-3"/>
    <property type="match status" value="1"/>
</dbReference>
<evidence type="ECO:0000256" key="1">
    <source>
        <dbReference type="ARBA" id="ARBA00001942"/>
    </source>
</evidence>
<dbReference type="GO" id="GO:0046872">
    <property type="term" value="F:metal ion binding"/>
    <property type="evidence" value="ECO:0007669"/>
    <property type="project" value="UniProtKB-KW"/>
</dbReference>
<proteinExistence type="inferred from homology"/>